<keyword evidence="4" id="KW-1185">Reference proteome</keyword>
<accession>A0AAN6YI27</accession>
<keyword evidence="2" id="KW-0732">Signal</keyword>
<reference evidence="3" key="1">
    <citation type="journal article" date="2023" name="Mol. Phylogenet. Evol.">
        <title>Genome-scale phylogeny and comparative genomics of the fungal order Sordariales.</title>
        <authorList>
            <person name="Hensen N."/>
            <person name="Bonometti L."/>
            <person name="Westerberg I."/>
            <person name="Brannstrom I.O."/>
            <person name="Guillou S."/>
            <person name="Cros-Aarteil S."/>
            <person name="Calhoun S."/>
            <person name="Haridas S."/>
            <person name="Kuo A."/>
            <person name="Mondo S."/>
            <person name="Pangilinan J."/>
            <person name="Riley R."/>
            <person name="LaButti K."/>
            <person name="Andreopoulos B."/>
            <person name="Lipzen A."/>
            <person name="Chen C."/>
            <person name="Yan M."/>
            <person name="Daum C."/>
            <person name="Ng V."/>
            <person name="Clum A."/>
            <person name="Steindorff A."/>
            <person name="Ohm R.A."/>
            <person name="Martin F."/>
            <person name="Silar P."/>
            <person name="Natvig D.O."/>
            <person name="Lalanne C."/>
            <person name="Gautier V."/>
            <person name="Ament-Velasquez S.L."/>
            <person name="Kruys A."/>
            <person name="Hutchinson M.I."/>
            <person name="Powell A.J."/>
            <person name="Barry K."/>
            <person name="Miller A.N."/>
            <person name="Grigoriev I.V."/>
            <person name="Debuchy R."/>
            <person name="Gladieux P."/>
            <person name="Hiltunen Thoren M."/>
            <person name="Johannesson H."/>
        </authorList>
    </citation>
    <scope>NUCLEOTIDE SEQUENCE</scope>
    <source>
        <strain evidence="3">PSN293</strain>
    </source>
</reference>
<reference evidence="3" key="2">
    <citation type="submission" date="2023-05" db="EMBL/GenBank/DDBJ databases">
        <authorList>
            <consortium name="Lawrence Berkeley National Laboratory"/>
            <person name="Steindorff A."/>
            <person name="Hensen N."/>
            <person name="Bonometti L."/>
            <person name="Westerberg I."/>
            <person name="Brannstrom I.O."/>
            <person name="Guillou S."/>
            <person name="Cros-Aarteil S."/>
            <person name="Calhoun S."/>
            <person name="Haridas S."/>
            <person name="Kuo A."/>
            <person name="Mondo S."/>
            <person name="Pangilinan J."/>
            <person name="Riley R."/>
            <person name="Labutti K."/>
            <person name="Andreopoulos B."/>
            <person name="Lipzen A."/>
            <person name="Chen C."/>
            <person name="Yanf M."/>
            <person name="Daum C."/>
            <person name="Ng V."/>
            <person name="Clum A."/>
            <person name="Ohm R."/>
            <person name="Martin F."/>
            <person name="Silar P."/>
            <person name="Natvig D."/>
            <person name="Lalanne C."/>
            <person name="Gautier V."/>
            <person name="Ament-Velasquez S.L."/>
            <person name="Kruys A."/>
            <person name="Hutchinson M.I."/>
            <person name="Powell A.J."/>
            <person name="Barry K."/>
            <person name="Miller A.N."/>
            <person name="Grigoriev I.V."/>
            <person name="Debuchy R."/>
            <person name="Gladieux P."/>
            <person name="Thoren M.H."/>
            <person name="Johannesson H."/>
        </authorList>
    </citation>
    <scope>NUCLEOTIDE SEQUENCE</scope>
    <source>
        <strain evidence="3">PSN293</strain>
    </source>
</reference>
<feature type="region of interest" description="Disordered" evidence="1">
    <location>
        <begin position="350"/>
        <end position="373"/>
    </location>
</feature>
<evidence type="ECO:0000256" key="2">
    <source>
        <dbReference type="SAM" id="SignalP"/>
    </source>
</evidence>
<evidence type="ECO:0000313" key="4">
    <source>
        <dbReference type="Proteomes" id="UP001301769"/>
    </source>
</evidence>
<sequence length="373" mass="39480">MHYRHVLSALWGSLSLVTAAPTLSERDATPAERGLKHQPKRQLGALIPPNIQISNTQITVINQNLGVISQLAQLAELQLAALVQSQVQLVLQLETIKNNIRINHFRARFSQVNTVIVTVTNIVDARVPTNINRRYMLNQLRVDNGVPDKELVVMVTQTEEMTIYATPTVDTRGFAAASASGGLPEPTEPVSKVLNFDASAPFALLNSSLILPYNTQAPTNALVLEDPANIIFAGQSNLLVESLGSLQRDCVQLAATNSLIDQAIQLSLFGSLQQAAAAQIANLQIGGGIPIIPPSILASHPDLAAQYSQVLAAQSATDTPAETATAPAAETATEVVPETAASTVATMTEVPAAAETNQGGGHGRNGRKGNHGR</sequence>
<dbReference type="Proteomes" id="UP001301769">
    <property type="component" value="Unassembled WGS sequence"/>
</dbReference>
<dbReference type="EMBL" id="MU858055">
    <property type="protein sequence ID" value="KAK4218090.1"/>
    <property type="molecule type" value="Genomic_DNA"/>
</dbReference>
<feature type="chain" id="PRO_5042922087" evidence="2">
    <location>
        <begin position="20"/>
        <end position="373"/>
    </location>
</feature>
<name>A0AAN6YI27_9PEZI</name>
<proteinExistence type="predicted"/>
<feature type="compositionally biased region" description="Basic residues" evidence="1">
    <location>
        <begin position="364"/>
        <end position="373"/>
    </location>
</feature>
<comment type="caution">
    <text evidence="3">The sequence shown here is derived from an EMBL/GenBank/DDBJ whole genome shotgun (WGS) entry which is preliminary data.</text>
</comment>
<feature type="signal peptide" evidence="2">
    <location>
        <begin position="1"/>
        <end position="19"/>
    </location>
</feature>
<evidence type="ECO:0000313" key="3">
    <source>
        <dbReference type="EMBL" id="KAK4218090.1"/>
    </source>
</evidence>
<protein>
    <submittedName>
        <fullName evidence="3">Uncharacterized protein</fullName>
    </submittedName>
</protein>
<dbReference type="AlphaFoldDB" id="A0AAN6YI27"/>
<gene>
    <name evidence="3" type="ORF">QBC37DRAFT_17429</name>
</gene>
<organism evidence="3 4">
    <name type="scientific">Rhypophila decipiens</name>
    <dbReference type="NCBI Taxonomy" id="261697"/>
    <lineage>
        <taxon>Eukaryota</taxon>
        <taxon>Fungi</taxon>
        <taxon>Dikarya</taxon>
        <taxon>Ascomycota</taxon>
        <taxon>Pezizomycotina</taxon>
        <taxon>Sordariomycetes</taxon>
        <taxon>Sordariomycetidae</taxon>
        <taxon>Sordariales</taxon>
        <taxon>Naviculisporaceae</taxon>
        <taxon>Rhypophila</taxon>
    </lineage>
</organism>
<evidence type="ECO:0000256" key="1">
    <source>
        <dbReference type="SAM" id="MobiDB-lite"/>
    </source>
</evidence>